<gene>
    <name evidence="6" type="ordered locus">Halhy_2847</name>
</gene>
<dbReference type="STRING" id="760192.Halhy_2847"/>
<evidence type="ECO:0000256" key="1">
    <source>
        <dbReference type="ARBA" id="ARBA00023015"/>
    </source>
</evidence>
<dbReference type="Gene3D" id="3.30.70.920">
    <property type="match status" value="1"/>
</dbReference>
<keyword evidence="3" id="KW-0804">Transcription</keyword>
<proteinExistence type="predicted"/>
<dbReference type="eggNOG" id="COG1522">
    <property type="taxonomic scope" value="Bacteria"/>
</dbReference>
<keyword evidence="7" id="KW-1185">Reference proteome</keyword>
<feature type="region of interest" description="Disordered" evidence="4">
    <location>
        <begin position="1"/>
        <end position="29"/>
    </location>
</feature>
<evidence type="ECO:0000256" key="3">
    <source>
        <dbReference type="ARBA" id="ARBA00023163"/>
    </source>
</evidence>
<dbReference type="InterPro" id="IPR036388">
    <property type="entry name" value="WH-like_DNA-bd_sf"/>
</dbReference>
<dbReference type="SMART" id="SM00344">
    <property type="entry name" value="HTH_ASNC"/>
    <property type="match status" value="1"/>
</dbReference>
<dbReference type="GO" id="GO:0043200">
    <property type="term" value="P:response to amino acid"/>
    <property type="evidence" value="ECO:0007669"/>
    <property type="project" value="TreeGrafter"/>
</dbReference>
<dbReference type="InterPro" id="IPR011991">
    <property type="entry name" value="ArsR-like_HTH"/>
</dbReference>
<feature type="compositionally biased region" description="Pro residues" evidence="4">
    <location>
        <begin position="7"/>
        <end position="23"/>
    </location>
</feature>
<sequence length="183" mass="21182">MSLWWTPEPPNVEPPNPRTPEPSTPRTQKNMTELPYLDEHDRQILRALEQDGRRAYAQIAQDLGISNTMVHQRVSRLKDLGVLKQVSIILDEKKLGYEWSAFTGLVLREDSDSQQIIEELKRIPEVIECYYITGSYTLYIRIVATSSEHMRKLLYEKIDHIKGVIKTESLVDFGSAFKRNVPI</sequence>
<dbReference type="HOGENOM" id="CLU_091233_5_0_10"/>
<dbReference type="SUPFAM" id="SSF46785">
    <property type="entry name" value="Winged helix' DNA-binding domain"/>
    <property type="match status" value="1"/>
</dbReference>
<dbReference type="InterPro" id="IPR000485">
    <property type="entry name" value="AsnC-type_HTH_dom"/>
</dbReference>
<reference key="2">
    <citation type="submission" date="2011-04" db="EMBL/GenBank/DDBJ databases">
        <title>Complete sequence of chromosome of Haliscomenobacter hydrossis DSM 1100.</title>
        <authorList>
            <consortium name="US DOE Joint Genome Institute (JGI-PGF)"/>
            <person name="Lucas S."/>
            <person name="Han J."/>
            <person name="Lapidus A."/>
            <person name="Bruce D."/>
            <person name="Goodwin L."/>
            <person name="Pitluck S."/>
            <person name="Peters L."/>
            <person name="Kyrpides N."/>
            <person name="Mavromatis K."/>
            <person name="Ivanova N."/>
            <person name="Ovchinnikova G."/>
            <person name="Pagani I."/>
            <person name="Daligault H."/>
            <person name="Detter J.C."/>
            <person name="Han C."/>
            <person name="Land M."/>
            <person name="Hauser L."/>
            <person name="Markowitz V."/>
            <person name="Cheng J.-F."/>
            <person name="Hugenholtz P."/>
            <person name="Woyke T."/>
            <person name="Wu D."/>
            <person name="Verbarg S."/>
            <person name="Frueling A."/>
            <person name="Brambilla E."/>
            <person name="Klenk H.-P."/>
            <person name="Eisen J.A."/>
        </authorList>
    </citation>
    <scope>NUCLEOTIDE SEQUENCE</scope>
    <source>
        <strain>DSM 1100</strain>
    </source>
</reference>
<feature type="domain" description="HTH asnC-type" evidence="5">
    <location>
        <begin position="37"/>
        <end position="98"/>
    </location>
</feature>
<dbReference type="GO" id="GO:0005829">
    <property type="term" value="C:cytosol"/>
    <property type="evidence" value="ECO:0007669"/>
    <property type="project" value="TreeGrafter"/>
</dbReference>
<dbReference type="PROSITE" id="PS00519">
    <property type="entry name" value="HTH_ASNC_1"/>
    <property type="match status" value="1"/>
</dbReference>
<dbReference type="InterPro" id="IPR019888">
    <property type="entry name" value="Tscrpt_reg_AsnC-like"/>
</dbReference>
<dbReference type="Gene3D" id="1.10.10.10">
    <property type="entry name" value="Winged helix-like DNA-binding domain superfamily/Winged helix DNA-binding domain"/>
    <property type="match status" value="1"/>
</dbReference>
<dbReference type="SUPFAM" id="SSF54909">
    <property type="entry name" value="Dimeric alpha+beta barrel"/>
    <property type="match status" value="1"/>
</dbReference>
<name>F4L353_HALH1</name>
<dbReference type="Proteomes" id="UP000008461">
    <property type="component" value="Chromosome"/>
</dbReference>
<organism evidence="6 7">
    <name type="scientific">Haliscomenobacter hydrossis (strain ATCC 27775 / DSM 1100 / LMG 10767 / O)</name>
    <dbReference type="NCBI Taxonomy" id="760192"/>
    <lineage>
        <taxon>Bacteria</taxon>
        <taxon>Pseudomonadati</taxon>
        <taxon>Bacteroidota</taxon>
        <taxon>Saprospiria</taxon>
        <taxon>Saprospirales</taxon>
        <taxon>Haliscomenobacteraceae</taxon>
        <taxon>Haliscomenobacter</taxon>
    </lineage>
</organism>
<dbReference type="PROSITE" id="PS50956">
    <property type="entry name" value="HTH_ASNC_2"/>
    <property type="match status" value="1"/>
</dbReference>
<dbReference type="InterPro" id="IPR011008">
    <property type="entry name" value="Dimeric_a/b-barrel"/>
</dbReference>
<dbReference type="KEGG" id="hhy:Halhy_2847"/>
<dbReference type="PANTHER" id="PTHR30154:SF34">
    <property type="entry name" value="TRANSCRIPTIONAL REGULATOR AZLB"/>
    <property type="match status" value="1"/>
</dbReference>
<protein>
    <submittedName>
        <fullName evidence="6">Transcriptional regulator, AsnC family</fullName>
    </submittedName>
</protein>
<evidence type="ECO:0000313" key="7">
    <source>
        <dbReference type="Proteomes" id="UP000008461"/>
    </source>
</evidence>
<dbReference type="Pfam" id="PF13404">
    <property type="entry name" value="HTH_AsnC-type"/>
    <property type="match status" value="1"/>
</dbReference>
<dbReference type="InterPro" id="IPR019885">
    <property type="entry name" value="Tscrpt_reg_HTH_AsnC-type_CS"/>
</dbReference>
<dbReference type="GO" id="GO:0043565">
    <property type="term" value="F:sequence-specific DNA binding"/>
    <property type="evidence" value="ECO:0007669"/>
    <property type="project" value="InterPro"/>
</dbReference>
<dbReference type="AlphaFoldDB" id="F4L353"/>
<dbReference type="PANTHER" id="PTHR30154">
    <property type="entry name" value="LEUCINE-RESPONSIVE REGULATORY PROTEIN"/>
    <property type="match status" value="1"/>
</dbReference>
<keyword evidence="1" id="KW-0805">Transcription regulation</keyword>
<dbReference type="PRINTS" id="PR00033">
    <property type="entry name" value="HTHASNC"/>
</dbReference>
<evidence type="ECO:0000256" key="2">
    <source>
        <dbReference type="ARBA" id="ARBA00023125"/>
    </source>
</evidence>
<dbReference type="Pfam" id="PF01037">
    <property type="entry name" value="AsnC_trans_reg"/>
    <property type="match status" value="1"/>
</dbReference>
<dbReference type="InterPro" id="IPR036390">
    <property type="entry name" value="WH_DNA-bd_sf"/>
</dbReference>
<dbReference type="EMBL" id="CP002691">
    <property type="protein sequence ID" value="AEE50712.1"/>
    <property type="molecule type" value="Genomic_DNA"/>
</dbReference>
<dbReference type="InterPro" id="IPR019887">
    <property type="entry name" value="Tscrpt_reg_AsnC/Lrp_C"/>
</dbReference>
<evidence type="ECO:0000313" key="6">
    <source>
        <dbReference type="EMBL" id="AEE50712.1"/>
    </source>
</evidence>
<dbReference type="CDD" id="cd00090">
    <property type="entry name" value="HTH_ARSR"/>
    <property type="match status" value="1"/>
</dbReference>
<reference evidence="6 7" key="1">
    <citation type="journal article" date="2011" name="Stand. Genomic Sci.">
        <title>Complete genome sequence of Haliscomenobacter hydrossis type strain (O).</title>
        <authorList>
            <consortium name="US DOE Joint Genome Institute (JGI-PGF)"/>
            <person name="Daligault H."/>
            <person name="Lapidus A."/>
            <person name="Zeytun A."/>
            <person name="Nolan M."/>
            <person name="Lucas S."/>
            <person name="Del Rio T.G."/>
            <person name="Tice H."/>
            <person name="Cheng J.F."/>
            <person name="Tapia R."/>
            <person name="Han C."/>
            <person name="Goodwin L."/>
            <person name="Pitluck S."/>
            <person name="Liolios K."/>
            <person name="Pagani I."/>
            <person name="Ivanova N."/>
            <person name="Huntemann M."/>
            <person name="Mavromatis K."/>
            <person name="Mikhailova N."/>
            <person name="Pati A."/>
            <person name="Chen A."/>
            <person name="Palaniappan K."/>
            <person name="Land M."/>
            <person name="Hauser L."/>
            <person name="Brambilla E.M."/>
            <person name="Rohde M."/>
            <person name="Verbarg S."/>
            <person name="Goker M."/>
            <person name="Bristow J."/>
            <person name="Eisen J.A."/>
            <person name="Markowitz V."/>
            <person name="Hugenholtz P."/>
            <person name="Kyrpides N.C."/>
            <person name="Klenk H.P."/>
            <person name="Woyke T."/>
        </authorList>
    </citation>
    <scope>NUCLEOTIDE SEQUENCE [LARGE SCALE GENOMIC DNA]</scope>
    <source>
        <strain evidence="7">ATCC 27775 / DSM 1100 / LMG 10767 / O</strain>
    </source>
</reference>
<accession>F4L353</accession>
<keyword evidence="2" id="KW-0238">DNA-binding</keyword>
<evidence type="ECO:0000256" key="4">
    <source>
        <dbReference type="SAM" id="MobiDB-lite"/>
    </source>
</evidence>
<evidence type="ECO:0000259" key="5">
    <source>
        <dbReference type="PROSITE" id="PS50956"/>
    </source>
</evidence>
<dbReference type="GO" id="GO:0006355">
    <property type="term" value="P:regulation of DNA-templated transcription"/>
    <property type="evidence" value="ECO:0007669"/>
    <property type="project" value="UniProtKB-ARBA"/>
</dbReference>